<protein>
    <submittedName>
        <fullName evidence="3">VSP</fullName>
    </submittedName>
</protein>
<dbReference type="InterPro" id="IPR006212">
    <property type="entry name" value="Furin_repeat"/>
</dbReference>
<dbReference type="OrthoDB" id="10259703at2759"/>
<dbReference type="AlphaFoldDB" id="E1EZI5"/>
<feature type="signal peptide" evidence="2">
    <location>
        <begin position="1"/>
        <end position="25"/>
    </location>
</feature>
<evidence type="ECO:0000256" key="2">
    <source>
        <dbReference type="SAM" id="SignalP"/>
    </source>
</evidence>
<evidence type="ECO:0000313" key="4">
    <source>
        <dbReference type="Proteomes" id="UP000008974"/>
    </source>
</evidence>
<keyword evidence="1" id="KW-1133">Transmembrane helix</keyword>
<dbReference type="VEuPathDB" id="GiardiaDB:GLP15_891"/>
<feature type="chain" id="PRO_5003145053" evidence="2">
    <location>
        <begin position="26"/>
        <end position="650"/>
    </location>
</feature>
<dbReference type="SUPFAM" id="SSF57184">
    <property type="entry name" value="Growth factor receptor domain"/>
    <property type="match status" value="3"/>
</dbReference>
<gene>
    <name evidence="3" type="ORF">GLP15_891</name>
</gene>
<dbReference type="STRING" id="658858.E1EZI5"/>
<accession>E1EZI5</accession>
<evidence type="ECO:0000256" key="1">
    <source>
        <dbReference type="SAM" id="Phobius"/>
    </source>
</evidence>
<organism evidence="3 4">
    <name type="scientific">Giardia intestinalis (strain P15)</name>
    <name type="common">Giardia lamblia</name>
    <dbReference type="NCBI Taxonomy" id="658858"/>
    <lineage>
        <taxon>Eukaryota</taxon>
        <taxon>Metamonada</taxon>
        <taxon>Diplomonadida</taxon>
        <taxon>Hexamitidae</taxon>
        <taxon>Giardiinae</taxon>
        <taxon>Giardia</taxon>
    </lineage>
</organism>
<dbReference type="InterPro" id="IPR005127">
    <property type="entry name" value="Giardia_VSP"/>
</dbReference>
<dbReference type="PANTHER" id="PTHR23275:SF100">
    <property type="entry name" value="EGF-LIKE DOMAIN-CONTAINING PROTEIN"/>
    <property type="match status" value="1"/>
</dbReference>
<dbReference type="SMART" id="SM00261">
    <property type="entry name" value="FU"/>
    <property type="match status" value="5"/>
</dbReference>
<dbReference type="Pfam" id="PF03302">
    <property type="entry name" value="VSP"/>
    <property type="match status" value="2"/>
</dbReference>
<dbReference type="OMA" id="AIPCGSE"/>
<name>E1EZI5_GIAIA</name>
<evidence type="ECO:0000313" key="3">
    <source>
        <dbReference type="EMBL" id="EFO64443.1"/>
    </source>
</evidence>
<keyword evidence="2" id="KW-0732">Signal</keyword>
<dbReference type="InterPro" id="IPR009030">
    <property type="entry name" value="Growth_fac_rcpt_cys_sf"/>
</dbReference>
<comment type="caution">
    <text evidence="3">The sequence shown here is derived from an EMBL/GenBank/DDBJ whole genome shotgun (WGS) entry which is preliminary data.</text>
</comment>
<keyword evidence="1" id="KW-0472">Membrane</keyword>
<sequence length="650" mass="65769">MTASKRAVMFYTFLWIGLVLQLARAKGECTPTPSGGPETCKACDAVINGKEYCSQCNDSGSELSSGAPTNGVCTADNAVCSAKKDGVCTTCKGESFMYKGGCYAKADEPGNTVCETVQNGVCTAAKAGYFVPPENDRDASHQSAIPCGSEEEIVVKNDHKYKGVPHCTQCNTPEKATDTNTAKAATCTACENGYFVDSGTCTACAANCLTCAGEADNKCKSCTAETHFLASDASEGPCISCGDATQGSGAWKGVAGCAKCTKPQSAGPATCTECAADKYLKTDSGATSCMSAEECKDGFFPTTDAQNNNKKVCAKCGDTGNGGIEDCAKCSLKAASAGAGPLVTCSECSSKKLSPLGDACLENCPAGTYPDNRGSAGICAPCHNSCANCSDNADTSCTACYPGYVLKWGSTGDTGTCIKECTGDFMAHCKSGGCTLNVGGSKYCDQCEDGYAPVDGVCISVTPTARDASGCKASGGKCTECGPNYALLSGGCYNTNKVPGNSVCETADGTGKCTKCANGQAYADGNCPSCSEGCGKCATNTNQCDTCYSGYYKTATHKCFKCATDSDSGIKGVENCISCAPPTSPPGSVICYVKTDGTSGGGGDSGSGGGSTNKSGLSTGAIAGIAVAVIVVVGGLVGFLCWWFICRGKA</sequence>
<dbReference type="Gene3D" id="2.10.220.10">
    <property type="entry name" value="Hormone Receptor, Insulin-like Growth Factor Receptor 1, Chain A, domain 2"/>
    <property type="match status" value="1"/>
</dbReference>
<keyword evidence="1" id="KW-0812">Transmembrane</keyword>
<dbReference type="InterPro" id="IPR052798">
    <property type="entry name" value="Giardia_VSA"/>
</dbReference>
<dbReference type="Proteomes" id="UP000008974">
    <property type="component" value="Unassembled WGS sequence"/>
</dbReference>
<proteinExistence type="predicted"/>
<dbReference type="EMBL" id="ACVC01000096">
    <property type="protein sequence ID" value="EFO64443.1"/>
    <property type="molecule type" value="Genomic_DNA"/>
</dbReference>
<feature type="transmembrane region" description="Helical" evidence="1">
    <location>
        <begin position="621"/>
        <end position="645"/>
    </location>
</feature>
<dbReference type="CDD" id="cd00064">
    <property type="entry name" value="FU"/>
    <property type="match status" value="1"/>
</dbReference>
<dbReference type="PANTHER" id="PTHR23275">
    <property type="entry name" value="CABRIOLET.-RELATED"/>
    <property type="match status" value="1"/>
</dbReference>
<reference evidence="3 4" key="1">
    <citation type="journal article" date="2010" name="BMC Genomics">
        <title>Genome analysis and comparative genomics of a Giardia intestinalis assemblage E isolate.</title>
        <authorList>
            <person name="Jerlstrom-Hultqvist J."/>
            <person name="Franzen O."/>
            <person name="Ankarklev J."/>
            <person name="Xu F."/>
            <person name="Nohynkova E."/>
            <person name="Andersson J.O."/>
            <person name="Svard S.G."/>
            <person name="Andersson B."/>
        </authorList>
    </citation>
    <scope>NUCLEOTIDE SEQUENCE [LARGE SCALE GENOMIC DNA]</scope>
    <source>
        <strain evidence="3 4">P15</strain>
    </source>
</reference>